<comment type="caution">
    <text evidence="1">The sequence shown here is derived from an EMBL/GenBank/DDBJ whole genome shotgun (WGS) entry which is preliminary data.</text>
</comment>
<name>X1Q2I9_9ZZZZ</name>
<accession>X1Q2I9</accession>
<feature type="non-terminal residue" evidence="1">
    <location>
        <position position="1"/>
    </location>
</feature>
<gene>
    <name evidence="1" type="ORF">S12H4_07970</name>
</gene>
<sequence>TAYKDPWGNVHIRPRGYKATRYFYVNSDGIIYKVKWQGL</sequence>
<reference evidence="1" key="1">
    <citation type="journal article" date="2014" name="Front. Microbiol.">
        <title>High frequency of phylogenetically diverse reductive dehalogenase-homologous genes in deep subseafloor sedimentary metagenomes.</title>
        <authorList>
            <person name="Kawai M."/>
            <person name="Futagami T."/>
            <person name="Toyoda A."/>
            <person name="Takaki Y."/>
            <person name="Nishi S."/>
            <person name="Hori S."/>
            <person name="Arai W."/>
            <person name="Tsubouchi T."/>
            <person name="Morono Y."/>
            <person name="Uchiyama I."/>
            <person name="Ito T."/>
            <person name="Fujiyama A."/>
            <person name="Inagaki F."/>
            <person name="Takami H."/>
        </authorList>
    </citation>
    <scope>NUCLEOTIDE SEQUENCE</scope>
    <source>
        <strain evidence="1">Expedition CK06-06</strain>
    </source>
</reference>
<protein>
    <submittedName>
        <fullName evidence="1">Uncharacterized protein</fullName>
    </submittedName>
</protein>
<dbReference type="AlphaFoldDB" id="X1Q2I9"/>
<evidence type="ECO:0000313" key="1">
    <source>
        <dbReference type="EMBL" id="GAI62433.1"/>
    </source>
</evidence>
<dbReference type="EMBL" id="BARW01003018">
    <property type="protein sequence ID" value="GAI62433.1"/>
    <property type="molecule type" value="Genomic_DNA"/>
</dbReference>
<proteinExistence type="predicted"/>
<organism evidence="1">
    <name type="scientific">marine sediment metagenome</name>
    <dbReference type="NCBI Taxonomy" id="412755"/>
    <lineage>
        <taxon>unclassified sequences</taxon>
        <taxon>metagenomes</taxon>
        <taxon>ecological metagenomes</taxon>
    </lineage>
</organism>